<evidence type="ECO:0008006" key="4">
    <source>
        <dbReference type="Google" id="ProtNLM"/>
    </source>
</evidence>
<dbReference type="SUPFAM" id="SSF82171">
    <property type="entry name" value="DPP6 N-terminal domain-like"/>
    <property type="match status" value="1"/>
</dbReference>
<dbReference type="EMBL" id="BSDI01000007">
    <property type="protein sequence ID" value="GLH96917.1"/>
    <property type="molecule type" value="Genomic_DNA"/>
</dbReference>
<evidence type="ECO:0000313" key="3">
    <source>
        <dbReference type="Proteomes" id="UP001144280"/>
    </source>
</evidence>
<dbReference type="Proteomes" id="UP001144280">
    <property type="component" value="Unassembled WGS sequence"/>
</dbReference>
<comment type="caution">
    <text evidence="2">The sequence shown here is derived from an EMBL/GenBank/DDBJ whole genome shotgun (WGS) entry which is preliminary data.</text>
</comment>
<name>A0ABQ5QRP3_9ACTN</name>
<reference evidence="2" key="1">
    <citation type="submission" date="2022-12" db="EMBL/GenBank/DDBJ databases">
        <title>New Phytohabitans aurantiacus sp. RD004123 nov., an actinomycete isolated from soil.</title>
        <authorList>
            <person name="Triningsih D.W."/>
            <person name="Harunari E."/>
            <person name="Igarashi Y."/>
        </authorList>
    </citation>
    <scope>NUCLEOTIDE SEQUENCE</scope>
    <source>
        <strain evidence="2">RD004123</strain>
    </source>
</reference>
<proteinExistence type="predicted"/>
<evidence type="ECO:0000256" key="1">
    <source>
        <dbReference type="SAM" id="MobiDB-lite"/>
    </source>
</evidence>
<organism evidence="2 3">
    <name type="scientific">Phytohabitans aurantiacus</name>
    <dbReference type="NCBI Taxonomy" id="3016789"/>
    <lineage>
        <taxon>Bacteria</taxon>
        <taxon>Bacillati</taxon>
        <taxon>Actinomycetota</taxon>
        <taxon>Actinomycetes</taxon>
        <taxon>Micromonosporales</taxon>
        <taxon>Micromonosporaceae</taxon>
    </lineage>
</organism>
<evidence type="ECO:0000313" key="2">
    <source>
        <dbReference type="EMBL" id="GLH96917.1"/>
    </source>
</evidence>
<gene>
    <name evidence="2" type="ORF">Pa4123_21910</name>
</gene>
<feature type="region of interest" description="Disordered" evidence="1">
    <location>
        <begin position="18"/>
        <end position="48"/>
    </location>
</feature>
<sequence>MATVSTVAVSLCLVGCGSPDEPAPLDGTDVITTPSPSAPPTADPPTDPEIDRARQILGGAQISPDGRYSVTGDGDRVVIRTASGTEFDWFGTGSDWQVGAEFSPDGQRLAVGVQDAVVLYDFATKDPHAVMYPIGGDHLTKPRFSGDGAHLVVEEFDKARNGRFVVFDVRTERPVTSPYPPYIEVSSDPGKIWYASELAVFDGGAKVVAAGEDGFLLWSTRSQTFDWVPCGCRGELAAVDRAGRHVAFGARDGSISMWTVSGPTEVKRWKPPGSGEGAGPPTLTFTEDGRHLLSKAGKDGYVWSVPEGKLVGSWRDAGA</sequence>
<accession>A0ABQ5QRP3</accession>
<dbReference type="Gene3D" id="2.130.10.10">
    <property type="entry name" value="YVTN repeat-like/Quinoprotein amine dehydrogenase"/>
    <property type="match status" value="2"/>
</dbReference>
<dbReference type="InterPro" id="IPR015943">
    <property type="entry name" value="WD40/YVTN_repeat-like_dom_sf"/>
</dbReference>
<protein>
    <recommendedName>
        <fullName evidence="4">WD40 repeat domain-containing protein</fullName>
    </recommendedName>
</protein>
<feature type="compositionally biased region" description="Pro residues" evidence="1">
    <location>
        <begin position="36"/>
        <end position="47"/>
    </location>
</feature>
<keyword evidence="3" id="KW-1185">Reference proteome</keyword>